<dbReference type="InterPro" id="IPR008929">
    <property type="entry name" value="Chondroitin_lyas"/>
</dbReference>
<evidence type="ECO:0000256" key="2">
    <source>
        <dbReference type="ARBA" id="ARBA00023239"/>
    </source>
</evidence>
<dbReference type="Pfam" id="PF05426">
    <property type="entry name" value="Alginate_lyase"/>
    <property type="match status" value="1"/>
</dbReference>
<sequence>MLTLAYDSRYADQGATRSEIDPAAEAAAEAALAPLDDFIRDLAELANRVYEPGAQKAVIADCVIAQLATWAEAGALETLATETAQLTIGARLAGLGLALRQIVPHATRHEDLSAIQRWLSALAYRQLGFWEQAPGGARQGNLRAWAALGVAAIADLGGDRLLRGWAAWSTDYVLCTAAPDGSLPQEMTRGRLAFHYQMHAVAPLVVASRLLADHGFAPGARCDAALDRVVGFVLDDLTDGATTREITGEEQSYFDGSREISAYNLAWLEAYLTLTTSSDLEVLAAVYRPLASSKLGGDQGLIWRRAAE</sequence>
<keyword evidence="2 4" id="KW-0456">Lyase</keyword>
<feature type="domain" description="Alginate lyase" evidence="3">
    <location>
        <begin position="22"/>
        <end position="239"/>
    </location>
</feature>
<evidence type="ECO:0000256" key="1">
    <source>
        <dbReference type="ARBA" id="ARBA00022729"/>
    </source>
</evidence>
<keyword evidence="1" id="KW-0732">Signal</keyword>
<dbReference type="AlphaFoldDB" id="A0A975ZN68"/>
<evidence type="ECO:0000259" key="3">
    <source>
        <dbReference type="Pfam" id="PF05426"/>
    </source>
</evidence>
<evidence type="ECO:0000313" key="4">
    <source>
        <dbReference type="EMBL" id="SEJ38435.1"/>
    </source>
</evidence>
<protein>
    <submittedName>
        <fullName evidence="4">Poly(Beta-D-mannuronate) lyase</fullName>
    </submittedName>
</protein>
<gene>
    <name evidence="4" type="ORF">SAMN04487940_105177</name>
</gene>
<dbReference type="EMBL" id="FNYY01000005">
    <property type="protein sequence ID" value="SEJ38435.1"/>
    <property type="molecule type" value="Genomic_DNA"/>
</dbReference>
<proteinExistence type="predicted"/>
<comment type="caution">
    <text evidence="4">The sequence shown here is derived from an EMBL/GenBank/DDBJ whole genome shotgun (WGS) entry which is preliminary data.</text>
</comment>
<dbReference type="GO" id="GO:0042597">
    <property type="term" value="C:periplasmic space"/>
    <property type="evidence" value="ECO:0007669"/>
    <property type="project" value="InterPro"/>
</dbReference>
<dbReference type="Gene3D" id="1.50.10.100">
    <property type="entry name" value="Chondroitin AC/alginate lyase"/>
    <property type="match status" value="1"/>
</dbReference>
<reference evidence="4 5" key="1">
    <citation type="submission" date="2016-10" db="EMBL/GenBank/DDBJ databases">
        <authorList>
            <person name="Varghese N."/>
            <person name="Submissions S."/>
        </authorList>
    </citation>
    <scope>NUCLEOTIDE SEQUENCE [LARGE SCALE GENOMIC DNA]</scope>
    <source>
        <strain evidence="4 5">FF3</strain>
    </source>
</reference>
<evidence type="ECO:0000313" key="5">
    <source>
        <dbReference type="Proteomes" id="UP000182932"/>
    </source>
</evidence>
<keyword evidence="5" id="KW-1185">Reference proteome</keyword>
<dbReference type="GO" id="GO:0016829">
    <property type="term" value="F:lyase activity"/>
    <property type="evidence" value="ECO:0007669"/>
    <property type="project" value="UniProtKB-KW"/>
</dbReference>
<dbReference type="SUPFAM" id="SSF48230">
    <property type="entry name" value="Chondroitin AC/alginate lyase"/>
    <property type="match status" value="1"/>
</dbReference>
<organism evidence="4 5">
    <name type="scientific">Marinovum algicola</name>
    <dbReference type="NCBI Taxonomy" id="42444"/>
    <lineage>
        <taxon>Bacteria</taxon>
        <taxon>Pseudomonadati</taxon>
        <taxon>Pseudomonadota</taxon>
        <taxon>Alphaproteobacteria</taxon>
        <taxon>Rhodobacterales</taxon>
        <taxon>Roseobacteraceae</taxon>
        <taxon>Marinovum</taxon>
    </lineage>
</organism>
<name>A0A975ZN68_9RHOB</name>
<dbReference type="InterPro" id="IPR008397">
    <property type="entry name" value="Alginate_lyase_dom"/>
</dbReference>
<accession>A0A975ZN68</accession>
<dbReference type="Proteomes" id="UP000182932">
    <property type="component" value="Unassembled WGS sequence"/>
</dbReference>